<comment type="caution">
    <text evidence="1">The sequence shown here is derived from an EMBL/GenBank/DDBJ whole genome shotgun (WGS) entry which is preliminary data.</text>
</comment>
<dbReference type="SFLD" id="SFLDG01140">
    <property type="entry name" value="C2.B:_Phosphomannomutase_and_P"/>
    <property type="match status" value="1"/>
</dbReference>
<dbReference type="InterPro" id="IPR000150">
    <property type="entry name" value="Cof"/>
</dbReference>
<dbReference type="NCBIfam" id="TIGR00099">
    <property type="entry name" value="Cof-subfamily"/>
    <property type="match status" value="1"/>
</dbReference>
<protein>
    <submittedName>
        <fullName evidence="1">Haloacid dehalogenase</fullName>
    </submittedName>
</protein>
<organism evidence="1 2">
    <name type="scientific">Flagellimonas olearia</name>
    <dbReference type="NCBI Taxonomy" id="552546"/>
    <lineage>
        <taxon>Bacteria</taxon>
        <taxon>Pseudomonadati</taxon>
        <taxon>Bacteroidota</taxon>
        <taxon>Flavobacteriia</taxon>
        <taxon>Flavobacteriales</taxon>
        <taxon>Flavobacteriaceae</taxon>
        <taxon>Flagellimonas</taxon>
    </lineage>
</organism>
<dbReference type="RefSeq" id="WP_129656199.1">
    <property type="nucleotide sequence ID" value="NZ_ML142916.1"/>
</dbReference>
<dbReference type="GO" id="GO:0000287">
    <property type="term" value="F:magnesium ion binding"/>
    <property type="evidence" value="ECO:0007669"/>
    <property type="project" value="TreeGrafter"/>
</dbReference>
<proteinExistence type="predicted"/>
<gene>
    <name evidence="1" type="ORF">DN53_06860</name>
</gene>
<dbReference type="GO" id="GO:0016791">
    <property type="term" value="F:phosphatase activity"/>
    <property type="evidence" value="ECO:0007669"/>
    <property type="project" value="UniProtKB-ARBA"/>
</dbReference>
<dbReference type="CDD" id="cd07518">
    <property type="entry name" value="HAD_YbiV-Like"/>
    <property type="match status" value="1"/>
</dbReference>
<dbReference type="SFLD" id="SFLDS00003">
    <property type="entry name" value="Haloacid_Dehalogenase"/>
    <property type="match status" value="1"/>
</dbReference>
<dbReference type="GO" id="GO:0005829">
    <property type="term" value="C:cytosol"/>
    <property type="evidence" value="ECO:0007669"/>
    <property type="project" value="TreeGrafter"/>
</dbReference>
<evidence type="ECO:0000313" key="2">
    <source>
        <dbReference type="Proteomes" id="UP000290261"/>
    </source>
</evidence>
<keyword evidence="2" id="KW-1185">Reference proteome</keyword>
<accession>A0A444VHF4</accession>
<dbReference type="InterPro" id="IPR036412">
    <property type="entry name" value="HAD-like_sf"/>
</dbReference>
<evidence type="ECO:0000313" key="1">
    <source>
        <dbReference type="EMBL" id="RYC50192.1"/>
    </source>
</evidence>
<dbReference type="AlphaFoldDB" id="A0A444VHF4"/>
<dbReference type="InterPro" id="IPR023214">
    <property type="entry name" value="HAD_sf"/>
</dbReference>
<dbReference type="SFLD" id="SFLDG01144">
    <property type="entry name" value="C2.B.4:_PGP_Like"/>
    <property type="match status" value="1"/>
</dbReference>
<dbReference type="InterPro" id="IPR006379">
    <property type="entry name" value="HAD-SF_hydro_IIB"/>
</dbReference>
<dbReference type="Gene3D" id="3.30.1240.10">
    <property type="match status" value="1"/>
</dbReference>
<name>A0A444VHF4_9FLAO</name>
<dbReference type="Pfam" id="PF08282">
    <property type="entry name" value="Hydrolase_3"/>
    <property type="match status" value="1"/>
</dbReference>
<dbReference type="NCBIfam" id="TIGR01484">
    <property type="entry name" value="HAD-SF-IIB"/>
    <property type="match status" value="1"/>
</dbReference>
<dbReference type="PANTHER" id="PTHR10000:SF53">
    <property type="entry name" value="5-AMINO-6-(5-PHOSPHO-D-RIBITYLAMINO)URACIL PHOSPHATASE YBJI-RELATED"/>
    <property type="match status" value="1"/>
</dbReference>
<dbReference type="Proteomes" id="UP000290261">
    <property type="component" value="Unassembled WGS sequence"/>
</dbReference>
<dbReference type="Gene3D" id="3.40.50.1000">
    <property type="entry name" value="HAD superfamily/HAD-like"/>
    <property type="match status" value="1"/>
</dbReference>
<dbReference type="PANTHER" id="PTHR10000">
    <property type="entry name" value="PHOSPHOSERINE PHOSPHATASE"/>
    <property type="match status" value="1"/>
</dbReference>
<sequence length="263" mass="29850">MDLSQIKMVVTDMDGTLLNSNHEVSPRFFEIFDELRKKDILFVAASGRQYNSMVDKLHSIKDDIIVIAENGALVKQKGDVLLTTPITKSEVDRILDVVQPLSNAHPVLCSQHGAFANPDSDDFLNLLREYYSEFEVVEDQTKVDTEILKIAIYHFESSERHIYPAVRSLEDSLKVKVSGANWVDISHQNAHKGYALQKVMDQHQVTSNEVMVFGDYNNDLEMLQLSNYSFAMANAHPNILKVAQYKTSSNNEFGVERILEKLI</sequence>
<dbReference type="EMBL" id="JJMP01000012">
    <property type="protein sequence ID" value="RYC50192.1"/>
    <property type="molecule type" value="Genomic_DNA"/>
</dbReference>
<dbReference type="SUPFAM" id="SSF56784">
    <property type="entry name" value="HAD-like"/>
    <property type="match status" value="1"/>
</dbReference>
<reference evidence="1 2" key="1">
    <citation type="submission" date="2014-04" db="EMBL/GenBank/DDBJ databases">
        <title>Whole genome of Muricauda olearia.</title>
        <authorList>
            <person name="Zhang X.-H."/>
            <person name="Tang K."/>
        </authorList>
    </citation>
    <scope>NUCLEOTIDE SEQUENCE [LARGE SCALE GENOMIC DNA]</scope>
    <source>
        <strain evidence="1 2">Th120</strain>
    </source>
</reference>